<dbReference type="InterPro" id="IPR057326">
    <property type="entry name" value="KR_dom"/>
</dbReference>
<dbReference type="RefSeq" id="WP_179405726.1">
    <property type="nucleotide sequence ID" value="NZ_BMGF01000001.1"/>
</dbReference>
<name>A0A7Y9XUQ7_9SPHN</name>
<accession>A0A7Y9XUQ7</accession>
<keyword evidence="2" id="KW-0560">Oxidoreductase</keyword>
<dbReference type="FunFam" id="3.40.50.720:FF:000084">
    <property type="entry name" value="Short-chain dehydrogenase reductase"/>
    <property type="match status" value="1"/>
</dbReference>
<evidence type="ECO:0000256" key="1">
    <source>
        <dbReference type="ARBA" id="ARBA00006484"/>
    </source>
</evidence>
<dbReference type="SUPFAM" id="SSF51735">
    <property type="entry name" value="NAD(P)-binding Rossmann-fold domains"/>
    <property type="match status" value="1"/>
</dbReference>
<dbReference type="EMBL" id="JACBZF010000001">
    <property type="protein sequence ID" value="NYH93750.1"/>
    <property type="molecule type" value="Genomic_DNA"/>
</dbReference>
<organism evidence="5 6">
    <name type="scientific">Novosphingobium marinum</name>
    <dbReference type="NCBI Taxonomy" id="1514948"/>
    <lineage>
        <taxon>Bacteria</taxon>
        <taxon>Pseudomonadati</taxon>
        <taxon>Pseudomonadota</taxon>
        <taxon>Alphaproteobacteria</taxon>
        <taxon>Sphingomonadales</taxon>
        <taxon>Sphingomonadaceae</taxon>
        <taxon>Novosphingobium</taxon>
    </lineage>
</organism>
<feature type="domain" description="Ketoreductase" evidence="4">
    <location>
        <begin position="7"/>
        <end position="151"/>
    </location>
</feature>
<dbReference type="Pfam" id="PF13561">
    <property type="entry name" value="adh_short_C2"/>
    <property type="match status" value="1"/>
</dbReference>
<comment type="similarity">
    <text evidence="1">Belongs to the short-chain dehydrogenases/reductases (SDR) family.</text>
</comment>
<dbReference type="PRINTS" id="PR00080">
    <property type="entry name" value="SDRFAMILY"/>
</dbReference>
<evidence type="ECO:0000256" key="2">
    <source>
        <dbReference type="ARBA" id="ARBA00023002"/>
    </source>
</evidence>
<evidence type="ECO:0000313" key="6">
    <source>
        <dbReference type="Proteomes" id="UP000522081"/>
    </source>
</evidence>
<dbReference type="InterPro" id="IPR020904">
    <property type="entry name" value="Sc_DH/Rdtase_CS"/>
</dbReference>
<evidence type="ECO:0000259" key="4">
    <source>
        <dbReference type="SMART" id="SM00822"/>
    </source>
</evidence>
<dbReference type="Proteomes" id="UP000522081">
    <property type="component" value="Unassembled WGS sequence"/>
</dbReference>
<keyword evidence="6" id="KW-1185">Reference proteome</keyword>
<dbReference type="PRINTS" id="PR00081">
    <property type="entry name" value="GDHRDH"/>
</dbReference>
<dbReference type="AlphaFoldDB" id="A0A7Y9XUQ7"/>
<keyword evidence="3" id="KW-0520">NAD</keyword>
<reference evidence="5 6" key="1">
    <citation type="submission" date="2020-07" db="EMBL/GenBank/DDBJ databases">
        <title>Genomic Encyclopedia of Type Strains, Phase IV (KMG-IV): sequencing the most valuable type-strain genomes for metagenomic binning, comparative biology and taxonomic classification.</title>
        <authorList>
            <person name="Goeker M."/>
        </authorList>
    </citation>
    <scope>NUCLEOTIDE SEQUENCE [LARGE SCALE GENOMIC DNA]</scope>
    <source>
        <strain evidence="5 6">DSM 29043</strain>
    </source>
</reference>
<dbReference type="Gene3D" id="3.40.50.720">
    <property type="entry name" value="NAD(P)-binding Rossmann-like Domain"/>
    <property type="match status" value="1"/>
</dbReference>
<evidence type="ECO:0000256" key="3">
    <source>
        <dbReference type="ARBA" id="ARBA00023027"/>
    </source>
</evidence>
<gene>
    <name evidence="5" type="ORF">FHS75_000055</name>
</gene>
<dbReference type="GO" id="GO:0016491">
    <property type="term" value="F:oxidoreductase activity"/>
    <property type="evidence" value="ECO:0007669"/>
    <property type="project" value="UniProtKB-KW"/>
</dbReference>
<dbReference type="InterPro" id="IPR036291">
    <property type="entry name" value="NAD(P)-bd_dom_sf"/>
</dbReference>
<protein>
    <submittedName>
        <fullName evidence="5">NAD(P)-dependent dehydrogenase (Short-subunit alcohol dehydrogenase family)</fullName>
    </submittedName>
</protein>
<dbReference type="PROSITE" id="PS00061">
    <property type="entry name" value="ADH_SHORT"/>
    <property type="match status" value="1"/>
</dbReference>
<comment type="caution">
    <text evidence="5">The sequence shown here is derived from an EMBL/GenBank/DDBJ whole genome shotgun (WGS) entry which is preliminary data.</text>
</comment>
<proteinExistence type="inferred from homology"/>
<dbReference type="InterPro" id="IPR002347">
    <property type="entry name" value="SDR_fam"/>
</dbReference>
<sequence length="267" mass="28222">MSRLEGRVALVTGGLRGIGLATAERLAQDGAKVVVSDLSPESDPTVAEVLGRLGENASYISFNVAEEQGWKDAVATISERYGRLDVLVNNAGIDGTGKIHEMDFAVWRKVQAVNCDAAFLSAKYAYALLKSAGEQTAGGASIINVSSVMGFVSFPESSAYSTSKGGVRLFTKAAALEFATENVPIRVNSVHPGFVETPLLTEGFDRMVERGVAEKAEDLVGLVATSTPMNRLARPEEVAAVIAFLACDDASYVTGSEYVVDGGYLTR</sequence>
<dbReference type="PANTHER" id="PTHR24321">
    <property type="entry name" value="DEHYDROGENASES, SHORT CHAIN"/>
    <property type="match status" value="1"/>
</dbReference>
<dbReference type="PANTHER" id="PTHR24321:SF8">
    <property type="entry name" value="ESTRADIOL 17-BETA-DEHYDROGENASE 8-RELATED"/>
    <property type="match status" value="1"/>
</dbReference>
<dbReference type="NCBIfam" id="NF005559">
    <property type="entry name" value="PRK07231.1"/>
    <property type="match status" value="1"/>
</dbReference>
<dbReference type="SMART" id="SM00822">
    <property type="entry name" value="PKS_KR"/>
    <property type="match status" value="1"/>
</dbReference>
<evidence type="ECO:0000313" key="5">
    <source>
        <dbReference type="EMBL" id="NYH93750.1"/>
    </source>
</evidence>